<gene>
    <name evidence="1" type="ORF">SERN_0888</name>
</gene>
<accession>A0A4Z1E425</accession>
<name>A0A4Z1E425_9MICO</name>
<reference evidence="1 2" key="1">
    <citation type="submission" date="2018-11" db="EMBL/GenBank/DDBJ databases">
        <title>Complete genome sequencing of the Actinobacteria Serinibacter sp. K3-2.</title>
        <authorList>
            <person name="Rakitin A.L."/>
            <person name="Beletsky A.V."/>
            <person name="Mardanov A.V."/>
            <person name="Ravin N.V."/>
            <person name="Gromova A.S."/>
            <person name="Filippova S.N."/>
            <person name="Gal'Chenko V.F."/>
        </authorList>
    </citation>
    <scope>NUCLEOTIDE SEQUENCE [LARGE SCALE GENOMIC DNA]</scope>
    <source>
        <strain evidence="1 2">K3-2</strain>
    </source>
</reference>
<organism evidence="1 2">
    <name type="scientific">Serinibacter arcticus</name>
    <dbReference type="NCBI Taxonomy" id="1655435"/>
    <lineage>
        <taxon>Bacteria</taxon>
        <taxon>Bacillati</taxon>
        <taxon>Actinomycetota</taxon>
        <taxon>Actinomycetes</taxon>
        <taxon>Micrococcales</taxon>
        <taxon>Beutenbergiaceae</taxon>
        <taxon>Serinibacter</taxon>
    </lineage>
</organism>
<dbReference type="AlphaFoldDB" id="A0A4Z1E425"/>
<dbReference type="InterPro" id="IPR046237">
    <property type="entry name" value="DUF6270"/>
</dbReference>
<dbReference type="Proteomes" id="UP000297318">
    <property type="component" value="Unassembled WGS sequence"/>
</dbReference>
<evidence type="ECO:0008006" key="3">
    <source>
        <dbReference type="Google" id="ProtNLM"/>
    </source>
</evidence>
<comment type="caution">
    <text evidence="1">The sequence shown here is derived from an EMBL/GenBank/DDBJ whole genome shotgun (WGS) entry which is preliminary data.</text>
</comment>
<dbReference type="RefSeq" id="WP_135848851.1">
    <property type="nucleotide sequence ID" value="NZ_RHPJ01000001.1"/>
</dbReference>
<evidence type="ECO:0000313" key="2">
    <source>
        <dbReference type="Proteomes" id="UP000297318"/>
    </source>
</evidence>
<proteinExistence type="predicted"/>
<dbReference type="EMBL" id="RHPJ01000001">
    <property type="protein sequence ID" value="TGO06696.1"/>
    <property type="molecule type" value="Genomic_DNA"/>
</dbReference>
<dbReference type="OrthoDB" id="8421922at2"/>
<evidence type="ECO:0000313" key="1">
    <source>
        <dbReference type="EMBL" id="TGO06696.1"/>
    </source>
</evidence>
<sequence>MTTGGVRTLVVGSCVSRDTFSHLPTDGFSLVGYVARQSLISAFSPPVVLLDAPALTSPFQQQMVSADFASGLPDVLRRTAGRVDLVLWDLTDERLGVWVLPDDTAVTRTVDLIAAGADLDVAAAGVLVELGTAAHRAMWTEAAHAFVRLVREHHPGAALVALAPPWAGVNESGDEGPSSFGLVAADANRRLALYYDTVADLGVDLIGRDLDVTTTPSHPWGEAPFHYSPHVYADLVARIRALRPHAPGDPDARA</sequence>
<dbReference type="Pfam" id="PF19786">
    <property type="entry name" value="DUF6270"/>
    <property type="match status" value="1"/>
</dbReference>
<keyword evidence="2" id="KW-1185">Reference proteome</keyword>
<protein>
    <recommendedName>
        <fullName evidence="3">SGNH hydrolase-type esterase domain-containing protein</fullName>
    </recommendedName>
</protein>